<dbReference type="Proteomes" id="UP000182375">
    <property type="component" value="Unassembled WGS sequence"/>
</dbReference>
<dbReference type="Gene3D" id="3.40.1800.10">
    <property type="entry name" value="His-Me finger endonucleases"/>
    <property type="match status" value="1"/>
</dbReference>
<dbReference type="InterPro" id="IPR004211">
    <property type="entry name" value="Endonuclease_7"/>
</dbReference>
<evidence type="ECO:0000313" key="1">
    <source>
        <dbReference type="EMBL" id="SEC47127.1"/>
    </source>
</evidence>
<name>A0A1H4SSG6_9ACTN</name>
<accession>A0A1H4SSG6</accession>
<gene>
    <name evidence="1" type="ORF">SAMN04490357_2082</name>
</gene>
<dbReference type="EMBL" id="FNTD01000004">
    <property type="protein sequence ID" value="SEC47127.1"/>
    <property type="molecule type" value="Genomic_DNA"/>
</dbReference>
<dbReference type="GeneID" id="95511259"/>
<dbReference type="Pfam" id="PF02945">
    <property type="entry name" value="Endonuclease_7"/>
    <property type="match status" value="1"/>
</dbReference>
<dbReference type="RefSeq" id="WP_070030251.1">
    <property type="nucleotide sequence ID" value="NZ_FNTD01000004.1"/>
</dbReference>
<organism evidence="1 2">
    <name type="scientific">Streptomyces misionensis</name>
    <dbReference type="NCBI Taxonomy" id="67331"/>
    <lineage>
        <taxon>Bacteria</taxon>
        <taxon>Bacillati</taxon>
        <taxon>Actinomycetota</taxon>
        <taxon>Actinomycetes</taxon>
        <taxon>Kitasatosporales</taxon>
        <taxon>Streptomycetaceae</taxon>
        <taxon>Streptomyces</taxon>
    </lineage>
</organism>
<keyword evidence="1" id="KW-0540">Nuclease</keyword>
<dbReference type="InterPro" id="IPR044925">
    <property type="entry name" value="His-Me_finger_sf"/>
</dbReference>
<dbReference type="InterPro" id="IPR038563">
    <property type="entry name" value="Endonuclease_7_sf"/>
</dbReference>
<dbReference type="SUPFAM" id="SSF54060">
    <property type="entry name" value="His-Me finger endonucleases"/>
    <property type="match status" value="1"/>
</dbReference>
<dbReference type="AlphaFoldDB" id="A0A1H4SSG6"/>
<proteinExistence type="predicted"/>
<evidence type="ECO:0000313" key="2">
    <source>
        <dbReference type="Proteomes" id="UP000182375"/>
    </source>
</evidence>
<keyword evidence="1" id="KW-0378">Hydrolase</keyword>
<keyword evidence="1" id="KW-0255">Endonuclease</keyword>
<protein>
    <submittedName>
        <fullName evidence="1">Recombination endonuclease VII</fullName>
    </submittedName>
</protein>
<sequence>MAEEPNAKECGKCGRDLPLAAFARDRNRRDGLQVYCRECVAAYSAAHYRRRREAMGKTVREKVSVEPGHKRCPQCGEVKPHAEWERNKSSSDGWASYCRTCRAGRNRASYFKRRYGLTETERDLLVASQGGVCCICLAAPPAHVDHSHETGRVRGVLCFSCNAALGQFKDQPEVIRRAAAYVEGNAWKPTLVAPGVYQLPS</sequence>
<dbReference type="STRING" id="67331.SAMN04490357_2082"/>
<reference evidence="1 2" key="1">
    <citation type="submission" date="2016-10" db="EMBL/GenBank/DDBJ databases">
        <authorList>
            <person name="de Groot N.N."/>
        </authorList>
    </citation>
    <scope>NUCLEOTIDE SEQUENCE [LARGE SCALE GENOMIC DNA]</scope>
    <source>
        <strain evidence="1 2">DSM 40306</strain>
    </source>
</reference>
<dbReference type="GO" id="GO:0004519">
    <property type="term" value="F:endonuclease activity"/>
    <property type="evidence" value="ECO:0007669"/>
    <property type="project" value="UniProtKB-KW"/>
</dbReference>